<evidence type="ECO:0000256" key="4">
    <source>
        <dbReference type="ARBA" id="ARBA00022723"/>
    </source>
</evidence>
<evidence type="ECO:0000256" key="14">
    <source>
        <dbReference type="ARBA" id="ARBA00044632"/>
    </source>
</evidence>
<dbReference type="AlphaFoldDB" id="A0A2U1T443"/>
<feature type="domain" description="FPG-type" evidence="16">
    <location>
        <begin position="234"/>
        <end position="268"/>
    </location>
</feature>
<dbReference type="RefSeq" id="WP_108432451.1">
    <property type="nucleotide sequence ID" value="NZ_CP026947.1"/>
</dbReference>
<evidence type="ECO:0000256" key="12">
    <source>
        <dbReference type="ARBA" id="ARBA00023268"/>
    </source>
</evidence>
<keyword evidence="4" id="KW-0479">Metal-binding</keyword>
<reference evidence="18" key="1">
    <citation type="submission" date="2018-04" db="EMBL/GenBank/DDBJ databases">
        <authorList>
            <person name="Liu S."/>
            <person name="Wang Z."/>
            <person name="Li J."/>
        </authorList>
    </citation>
    <scope>NUCLEOTIDE SEQUENCE [LARGE SCALE GENOMIC DNA]</scope>
    <source>
        <strain evidence="18">2189</strain>
    </source>
</reference>
<dbReference type="InterPro" id="IPR035937">
    <property type="entry name" value="FPG_N"/>
</dbReference>
<dbReference type="GO" id="GO:0006284">
    <property type="term" value="P:base-excision repair"/>
    <property type="evidence" value="ECO:0007669"/>
    <property type="project" value="InterPro"/>
</dbReference>
<dbReference type="InterPro" id="IPR012319">
    <property type="entry name" value="FPG_cat"/>
</dbReference>
<dbReference type="PANTHER" id="PTHR42697">
    <property type="entry name" value="ENDONUCLEASE 8"/>
    <property type="match status" value="1"/>
</dbReference>
<accession>A0A2U1T443</accession>
<evidence type="ECO:0000256" key="2">
    <source>
        <dbReference type="ARBA" id="ARBA00009409"/>
    </source>
</evidence>
<dbReference type="EMBL" id="QEEZ01000035">
    <property type="protein sequence ID" value="PWC00753.1"/>
    <property type="molecule type" value="Genomic_DNA"/>
</dbReference>
<evidence type="ECO:0000256" key="9">
    <source>
        <dbReference type="ARBA" id="ARBA00023125"/>
    </source>
</evidence>
<dbReference type="GO" id="GO:0008270">
    <property type="term" value="F:zinc ion binding"/>
    <property type="evidence" value="ECO:0007669"/>
    <property type="project" value="UniProtKB-KW"/>
</dbReference>
<dbReference type="EC" id="4.2.99.18" evidence="3"/>
<comment type="caution">
    <text evidence="17">The sequence shown here is derived from an EMBL/GenBank/DDBJ whole genome shotgun (WGS) entry which is preliminary data.</text>
</comment>
<comment type="catalytic activity">
    <reaction evidence="14">
        <text>2'-deoxyribonucleotide-(2'-deoxyribose 5'-phosphate)-2'-deoxyribonucleotide-DNA = a 3'-end 2'-deoxyribonucleotide-(2,3-dehydro-2,3-deoxyribose 5'-phosphate)-DNA + a 5'-end 5'-phospho-2'-deoxyribonucleoside-DNA + H(+)</text>
        <dbReference type="Rhea" id="RHEA:66592"/>
        <dbReference type="Rhea" id="RHEA-COMP:13180"/>
        <dbReference type="Rhea" id="RHEA-COMP:16897"/>
        <dbReference type="Rhea" id="RHEA-COMP:17067"/>
        <dbReference type="ChEBI" id="CHEBI:15378"/>
        <dbReference type="ChEBI" id="CHEBI:136412"/>
        <dbReference type="ChEBI" id="CHEBI:157695"/>
        <dbReference type="ChEBI" id="CHEBI:167181"/>
        <dbReference type="EC" id="4.2.99.18"/>
    </reaction>
</comment>
<dbReference type="SMART" id="SM00898">
    <property type="entry name" value="Fapy_DNA_glyco"/>
    <property type="match status" value="1"/>
</dbReference>
<evidence type="ECO:0000256" key="13">
    <source>
        <dbReference type="ARBA" id="ARBA00023295"/>
    </source>
</evidence>
<organism evidence="17 18">
    <name type="scientific">Corynebacterium yudongzhengii</name>
    <dbReference type="NCBI Taxonomy" id="2080740"/>
    <lineage>
        <taxon>Bacteria</taxon>
        <taxon>Bacillati</taxon>
        <taxon>Actinomycetota</taxon>
        <taxon>Actinomycetes</taxon>
        <taxon>Mycobacteriales</taxon>
        <taxon>Corynebacteriaceae</taxon>
        <taxon>Corynebacterium</taxon>
    </lineage>
</organism>
<dbReference type="Gene3D" id="3.20.190.10">
    <property type="entry name" value="MutM-like, N-terminal"/>
    <property type="match status" value="1"/>
</dbReference>
<evidence type="ECO:0000256" key="11">
    <source>
        <dbReference type="ARBA" id="ARBA00023239"/>
    </source>
</evidence>
<dbReference type="SUPFAM" id="SSF46946">
    <property type="entry name" value="S13-like H2TH domain"/>
    <property type="match status" value="1"/>
</dbReference>
<keyword evidence="6 15" id="KW-0863">Zinc-finger</keyword>
<dbReference type="Pfam" id="PF01149">
    <property type="entry name" value="Fapy_DNA_glyco"/>
    <property type="match status" value="1"/>
</dbReference>
<dbReference type="CDD" id="cd08970">
    <property type="entry name" value="AcNei1_N"/>
    <property type="match status" value="1"/>
</dbReference>
<gene>
    <name evidence="17" type="ORF">DF222_11110</name>
</gene>
<keyword evidence="11" id="KW-0456">Lyase</keyword>
<keyword evidence="13" id="KW-0326">Glycosidase</keyword>
<dbReference type="Pfam" id="PF06827">
    <property type="entry name" value="zf-FPG_IleRS"/>
    <property type="match status" value="1"/>
</dbReference>
<keyword evidence="9" id="KW-0238">DNA-binding</keyword>
<keyword evidence="5" id="KW-0227">DNA damage</keyword>
<evidence type="ECO:0000259" key="16">
    <source>
        <dbReference type="PROSITE" id="PS51066"/>
    </source>
</evidence>
<dbReference type="GO" id="GO:0008534">
    <property type="term" value="F:oxidized purine nucleobase lesion DNA N-glycosylase activity"/>
    <property type="evidence" value="ECO:0007669"/>
    <property type="project" value="UniProtKB-ARBA"/>
</dbReference>
<evidence type="ECO:0000256" key="15">
    <source>
        <dbReference type="PROSITE-ProRule" id="PRU00391"/>
    </source>
</evidence>
<comment type="similarity">
    <text evidence="2">Belongs to the FPG family.</text>
</comment>
<evidence type="ECO:0000256" key="8">
    <source>
        <dbReference type="ARBA" id="ARBA00022833"/>
    </source>
</evidence>
<dbReference type="FunFam" id="1.10.8.50:FF:000003">
    <property type="entry name" value="Formamidopyrimidine-DNA glycosylase"/>
    <property type="match status" value="1"/>
</dbReference>
<keyword evidence="10" id="KW-0234">DNA repair</keyword>
<dbReference type="PROSITE" id="PS51066">
    <property type="entry name" value="ZF_FPG_2"/>
    <property type="match status" value="1"/>
</dbReference>
<keyword evidence="12" id="KW-0511">Multifunctional enzyme</keyword>
<proteinExistence type="inferred from homology"/>
<evidence type="ECO:0000256" key="7">
    <source>
        <dbReference type="ARBA" id="ARBA00022801"/>
    </source>
</evidence>
<dbReference type="GO" id="GO:0006979">
    <property type="term" value="P:response to oxidative stress"/>
    <property type="evidence" value="ECO:0007669"/>
    <property type="project" value="UniProtKB-ARBA"/>
</dbReference>
<name>A0A2U1T443_9CORY</name>
<comment type="cofactor">
    <cofactor evidence="1">
        <name>Zn(2+)</name>
        <dbReference type="ChEBI" id="CHEBI:29105"/>
    </cofactor>
</comment>
<evidence type="ECO:0000256" key="5">
    <source>
        <dbReference type="ARBA" id="ARBA00022763"/>
    </source>
</evidence>
<evidence type="ECO:0000256" key="10">
    <source>
        <dbReference type="ARBA" id="ARBA00023204"/>
    </source>
</evidence>
<dbReference type="Gene3D" id="1.10.8.50">
    <property type="match status" value="1"/>
</dbReference>
<sequence length="274" mass="30564">MPEGHVLHRLATRLNRDFRDGGLTVTSPQGRFADQAALLDGHLLDIAEALGKHLFLHFVNAPSVYVHLGLIGTFRFEDPVTQKGQIRLRILNHAETLAAHLRGPQACRLLEPGEAESIRERSGEDPLRADADPAKVTATARRTRRSIAAVLMDQSVYAGVGNIYRAETLFRLGISPFTPANQLSEKELTAIWEDLVATMRVGEETGRIDTVRDEHRPEAMGRPPRIDEHGGEVYVYRRAGDPCLICGTEIEHTMLQGRNLFYCPRCQNARCQNV</sequence>
<dbReference type="PANTHER" id="PTHR42697:SF3">
    <property type="entry name" value="ENDONUCLEASE 8 1"/>
    <property type="match status" value="1"/>
</dbReference>
<keyword evidence="18" id="KW-1185">Reference proteome</keyword>
<evidence type="ECO:0000256" key="3">
    <source>
        <dbReference type="ARBA" id="ARBA00012720"/>
    </source>
</evidence>
<dbReference type="Proteomes" id="UP000244989">
    <property type="component" value="Unassembled WGS sequence"/>
</dbReference>
<dbReference type="PROSITE" id="PS01242">
    <property type="entry name" value="ZF_FPG_1"/>
    <property type="match status" value="1"/>
</dbReference>
<evidence type="ECO:0000256" key="1">
    <source>
        <dbReference type="ARBA" id="ARBA00001947"/>
    </source>
</evidence>
<evidence type="ECO:0000313" key="18">
    <source>
        <dbReference type="Proteomes" id="UP000244989"/>
    </source>
</evidence>
<keyword evidence="7" id="KW-0378">Hydrolase</keyword>
<dbReference type="InterPro" id="IPR015887">
    <property type="entry name" value="DNA_glyclase_Znf_dom_DNA_BS"/>
</dbReference>
<dbReference type="OrthoDB" id="9800855at2"/>
<dbReference type="InterPro" id="IPR015886">
    <property type="entry name" value="H2TH_FPG"/>
</dbReference>
<dbReference type="SMART" id="SM01232">
    <property type="entry name" value="H2TH"/>
    <property type="match status" value="1"/>
</dbReference>
<protein>
    <recommendedName>
        <fullName evidence="3">DNA-(apurinic or apyrimidinic site) lyase</fullName>
        <ecNumber evidence="3">4.2.99.18</ecNumber>
    </recommendedName>
</protein>
<dbReference type="SUPFAM" id="SSF81624">
    <property type="entry name" value="N-terminal domain of MutM-like DNA repair proteins"/>
    <property type="match status" value="1"/>
</dbReference>
<dbReference type="InterPro" id="IPR010979">
    <property type="entry name" value="Ribosomal_uS13-like_H2TH"/>
</dbReference>
<dbReference type="GO" id="GO:0003690">
    <property type="term" value="F:double-stranded DNA binding"/>
    <property type="evidence" value="ECO:0007669"/>
    <property type="project" value="UniProtKB-ARBA"/>
</dbReference>
<dbReference type="GO" id="GO:0000703">
    <property type="term" value="F:oxidized pyrimidine nucleobase lesion DNA N-glycosylase activity"/>
    <property type="evidence" value="ECO:0007669"/>
    <property type="project" value="TreeGrafter"/>
</dbReference>
<evidence type="ECO:0000256" key="6">
    <source>
        <dbReference type="ARBA" id="ARBA00022771"/>
    </source>
</evidence>
<dbReference type="InterPro" id="IPR010663">
    <property type="entry name" value="Znf_FPG/IleRS"/>
</dbReference>
<dbReference type="InterPro" id="IPR000214">
    <property type="entry name" value="Znf_DNA_glyclase/AP_lyase"/>
</dbReference>
<keyword evidence="8" id="KW-0862">Zinc</keyword>
<evidence type="ECO:0000313" key="17">
    <source>
        <dbReference type="EMBL" id="PWC00753.1"/>
    </source>
</evidence>
<dbReference type="SUPFAM" id="SSF57716">
    <property type="entry name" value="Glucocorticoid receptor-like (DNA-binding domain)"/>
    <property type="match status" value="1"/>
</dbReference>
<dbReference type="GO" id="GO:0003684">
    <property type="term" value="F:damaged DNA binding"/>
    <property type="evidence" value="ECO:0007669"/>
    <property type="project" value="InterPro"/>
</dbReference>
<dbReference type="GO" id="GO:0140078">
    <property type="term" value="F:class I DNA-(apurinic or apyrimidinic site) endonuclease activity"/>
    <property type="evidence" value="ECO:0007669"/>
    <property type="project" value="UniProtKB-EC"/>
</dbReference>
<dbReference type="Pfam" id="PF06831">
    <property type="entry name" value="H2TH"/>
    <property type="match status" value="1"/>
</dbReference>
<dbReference type="KEGG" id="cyz:C3B44_11315"/>